<protein>
    <submittedName>
        <fullName evidence="1">Uncharacterized protein</fullName>
    </submittedName>
</protein>
<keyword evidence="2" id="KW-1185">Reference proteome</keyword>
<comment type="caution">
    <text evidence="1">The sequence shown here is derived from an EMBL/GenBank/DDBJ whole genome shotgun (WGS) entry which is preliminary data.</text>
</comment>
<accession>A0A0P9DCV9</accession>
<name>A0A0P9DCV9_9CHLR</name>
<reference evidence="1 2" key="1">
    <citation type="submission" date="2015-09" db="EMBL/GenBank/DDBJ databases">
        <title>Draft genome sequence of Kouleothrix aurantiaca JCM 19913.</title>
        <authorList>
            <person name="Hemp J."/>
        </authorList>
    </citation>
    <scope>NUCLEOTIDE SEQUENCE [LARGE SCALE GENOMIC DNA]</scope>
    <source>
        <strain evidence="1 2">COM-B</strain>
    </source>
</reference>
<evidence type="ECO:0000313" key="1">
    <source>
        <dbReference type="EMBL" id="KPV53614.1"/>
    </source>
</evidence>
<proteinExistence type="predicted"/>
<dbReference type="Proteomes" id="UP000050509">
    <property type="component" value="Unassembled WGS sequence"/>
</dbReference>
<sequence>MINTPPATPEQAAETLRSFDWGVELAHDGAWIARSRRQDLLALSGEALVRAAPIVIAEPCALDAVVAQLARLPGALRLDPVPVTGPPWPTLPSPLVFGHHRGARSVEAPLHIWRPTPRGRSKQRHVAFCGIVMTEAPGVVKMAALGLSLCRDCGRVLAAIRMGATQTPEPPKPAELHDWAWEQNTRTIGALGNWRLCNRATGFATSDVPDPQDAVERALIKLRQMVRQATRPGMPEAESEAESAAEVLRAYGWPVERTGSSWRLTEPDTEQVAVEDAALIRAARVLRARPDQAFDELVAASAQGSPAS</sequence>
<dbReference type="AlphaFoldDB" id="A0A0P9DCV9"/>
<organism evidence="1 2">
    <name type="scientific">Kouleothrix aurantiaca</name>
    <dbReference type="NCBI Taxonomy" id="186479"/>
    <lineage>
        <taxon>Bacteria</taxon>
        <taxon>Bacillati</taxon>
        <taxon>Chloroflexota</taxon>
        <taxon>Chloroflexia</taxon>
        <taxon>Chloroflexales</taxon>
        <taxon>Roseiflexineae</taxon>
        <taxon>Roseiflexaceae</taxon>
        <taxon>Kouleothrix</taxon>
    </lineage>
</organism>
<dbReference type="EMBL" id="LJCR01000218">
    <property type="protein sequence ID" value="KPV53614.1"/>
    <property type="molecule type" value="Genomic_DNA"/>
</dbReference>
<gene>
    <name evidence="1" type="ORF">SE17_08635</name>
</gene>
<evidence type="ECO:0000313" key="2">
    <source>
        <dbReference type="Proteomes" id="UP000050509"/>
    </source>
</evidence>